<name>A0A2W6MXC4_9HELI</name>
<evidence type="ECO:0000313" key="1">
    <source>
        <dbReference type="EMBL" id="PZT48619.1"/>
    </source>
</evidence>
<dbReference type="EMBL" id="NBIU01000005">
    <property type="protein sequence ID" value="PZT48619.1"/>
    <property type="molecule type" value="Genomic_DNA"/>
</dbReference>
<dbReference type="Proteomes" id="UP000249746">
    <property type="component" value="Unassembled WGS sequence"/>
</dbReference>
<sequence>MAKIFKIFLLGFVFLLQARGEEYQLYNKEEIIKFVKQDSANFLKYKKQYKNYYEEFNKINQALILVVSKYSKGRSILYGKRFSKSFARRKGILCPKNY</sequence>
<keyword evidence="2" id="KW-1185">Reference proteome</keyword>
<protein>
    <submittedName>
        <fullName evidence="1">Uncharacterized protein</fullName>
    </submittedName>
</protein>
<proteinExistence type="predicted"/>
<accession>A0A2W6MXC4</accession>
<reference evidence="1 2" key="1">
    <citation type="submission" date="2017-03" db="EMBL/GenBank/DDBJ databases">
        <title>Genomic and clinical evidence uncovers the enterohepatic species Helicobacter valdiviensis as a potential human intestinal pathogen.</title>
        <authorList>
            <person name="Fresia P."/>
            <person name="Jara R."/>
            <person name="Sierra R."/>
            <person name="Ferres I."/>
            <person name="Greif G."/>
            <person name="Iraola G."/>
            <person name="Collado L."/>
        </authorList>
    </citation>
    <scope>NUCLEOTIDE SEQUENCE [LARGE SCALE GENOMIC DNA]</scope>
    <source>
        <strain evidence="1 2">WBE14</strain>
    </source>
</reference>
<organism evidence="1 2">
    <name type="scientific">Helicobacter valdiviensis</name>
    <dbReference type="NCBI Taxonomy" id="1458358"/>
    <lineage>
        <taxon>Bacteria</taxon>
        <taxon>Pseudomonadati</taxon>
        <taxon>Campylobacterota</taxon>
        <taxon>Epsilonproteobacteria</taxon>
        <taxon>Campylobacterales</taxon>
        <taxon>Helicobacteraceae</taxon>
        <taxon>Helicobacter</taxon>
    </lineage>
</organism>
<dbReference type="AlphaFoldDB" id="A0A2W6MXC4"/>
<dbReference type="RefSeq" id="WP_111229340.1">
    <property type="nucleotide sequence ID" value="NZ_NBIU01000005.1"/>
</dbReference>
<evidence type="ECO:0000313" key="2">
    <source>
        <dbReference type="Proteomes" id="UP000249746"/>
    </source>
</evidence>
<gene>
    <name evidence="1" type="ORF">B6S12_02980</name>
</gene>
<comment type="caution">
    <text evidence="1">The sequence shown here is derived from an EMBL/GenBank/DDBJ whole genome shotgun (WGS) entry which is preliminary data.</text>
</comment>